<accession>T1AU55</accession>
<evidence type="ECO:0000313" key="1">
    <source>
        <dbReference type="EMBL" id="EQD60043.1"/>
    </source>
</evidence>
<protein>
    <submittedName>
        <fullName evidence="1">Uncharacterized protein</fullName>
    </submittedName>
</protein>
<dbReference type="EMBL" id="AUZY01005093">
    <property type="protein sequence ID" value="EQD60043.1"/>
    <property type="molecule type" value="Genomic_DNA"/>
</dbReference>
<reference evidence="1" key="1">
    <citation type="submission" date="2013-08" db="EMBL/GenBank/DDBJ databases">
        <authorList>
            <person name="Mendez C."/>
            <person name="Richter M."/>
            <person name="Ferrer M."/>
            <person name="Sanchez J."/>
        </authorList>
    </citation>
    <scope>NUCLEOTIDE SEQUENCE</scope>
</reference>
<gene>
    <name evidence="1" type="ORF">B1B_07924</name>
</gene>
<sequence>MSEKYYREPDSKLTLKEISNQIRKYWDENNIFNKVNDRTRFDKEFIFLEGPPTANG</sequence>
<dbReference type="AlphaFoldDB" id="T1AU55"/>
<comment type="caution">
    <text evidence="1">The sequence shown here is derived from an EMBL/GenBank/DDBJ whole genome shotgun (WGS) entry which is preliminary data.</text>
</comment>
<feature type="non-terminal residue" evidence="1">
    <location>
        <position position="56"/>
    </location>
</feature>
<name>T1AU55_9ZZZZ</name>
<reference evidence="1" key="2">
    <citation type="journal article" date="2014" name="ISME J.">
        <title>Microbial stratification in low pH oxic and suboxic macroscopic growths along an acid mine drainage.</title>
        <authorList>
            <person name="Mendez-Garcia C."/>
            <person name="Mesa V."/>
            <person name="Sprenger R.R."/>
            <person name="Richter M."/>
            <person name="Diez M.S."/>
            <person name="Solano J."/>
            <person name="Bargiela R."/>
            <person name="Golyshina O.V."/>
            <person name="Manteca A."/>
            <person name="Ramos J.L."/>
            <person name="Gallego J.R."/>
            <person name="Llorente I."/>
            <person name="Martins Dos Santos V.A."/>
            <person name="Jensen O.N."/>
            <person name="Pelaez A.I."/>
            <person name="Sanchez J."/>
            <person name="Ferrer M."/>
        </authorList>
    </citation>
    <scope>NUCLEOTIDE SEQUENCE</scope>
</reference>
<organism evidence="1">
    <name type="scientific">mine drainage metagenome</name>
    <dbReference type="NCBI Taxonomy" id="410659"/>
    <lineage>
        <taxon>unclassified sequences</taxon>
        <taxon>metagenomes</taxon>
        <taxon>ecological metagenomes</taxon>
    </lineage>
</organism>
<dbReference type="InterPro" id="IPR014729">
    <property type="entry name" value="Rossmann-like_a/b/a_fold"/>
</dbReference>
<dbReference type="Gene3D" id="3.40.50.620">
    <property type="entry name" value="HUPs"/>
    <property type="match status" value="1"/>
</dbReference>
<proteinExistence type="predicted"/>
<dbReference type="SUPFAM" id="SSF52374">
    <property type="entry name" value="Nucleotidylyl transferase"/>
    <property type="match status" value="1"/>
</dbReference>